<keyword evidence="7" id="KW-1185">Reference proteome</keyword>
<dbReference type="InterPro" id="IPR000866">
    <property type="entry name" value="AhpC/TSA"/>
</dbReference>
<organism evidence="6 7">
    <name type="scientific">Algibacter miyuki</name>
    <dbReference type="NCBI Taxonomy" id="1306933"/>
    <lineage>
        <taxon>Bacteria</taxon>
        <taxon>Pseudomonadati</taxon>
        <taxon>Bacteroidota</taxon>
        <taxon>Flavobacteriia</taxon>
        <taxon>Flavobacteriales</taxon>
        <taxon>Flavobacteriaceae</taxon>
        <taxon>Algibacter</taxon>
    </lineage>
</organism>
<proteinExistence type="predicted"/>
<evidence type="ECO:0000256" key="3">
    <source>
        <dbReference type="ARBA" id="ARBA00023157"/>
    </source>
</evidence>
<evidence type="ECO:0000259" key="5">
    <source>
        <dbReference type="PROSITE" id="PS51352"/>
    </source>
</evidence>
<dbReference type="CDD" id="cd02966">
    <property type="entry name" value="TlpA_like_family"/>
    <property type="match status" value="1"/>
</dbReference>
<reference evidence="6 7" key="1">
    <citation type="submission" date="2024-09" db="EMBL/GenBank/DDBJ databases">
        <authorList>
            <person name="Sun Q."/>
            <person name="Mori K."/>
        </authorList>
    </citation>
    <scope>NUCLEOTIDE SEQUENCE [LARGE SCALE GENOMIC DNA]</scope>
    <source>
        <strain evidence="6 7">CECT 8300</strain>
    </source>
</reference>
<keyword evidence="3" id="KW-1015">Disulfide bond</keyword>
<dbReference type="InterPro" id="IPR050553">
    <property type="entry name" value="Thioredoxin_ResA/DsbE_sf"/>
</dbReference>
<evidence type="ECO:0000313" key="6">
    <source>
        <dbReference type="EMBL" id="MFB9106171.1"/>
    </source>
</evidence>
<dbReference type="EMBL" id="JBHMFA010000015">
    <property type="protein sequence ID" value="MFB9106171.1"/>
    <property type="molecule type" value="Genomic_DNA"/>
</dbReference>
<keyword evidence="4" id="KW-0676">Redox-active center</keyword>
<evidence type="ECO:0000313" key="7">
    <source>
        <dbReference type="Proteomes" id="UP001589590"/>
    </source>
</evidence>
<dbReference type="PANTHER" id="PTHR42852:SF6">
    <property type="entry name" value="THIOL:DISULFIDE INTERCHANGE PROTEIN DSBE"/>
    <property type="match status" value="1"/>
</dbReference>
<dbReference type="SUPFAM" id="SSF52833">
    <property type="entry name" value="Thioredoxin-like"/>
    <property type="match status" value="1"/>
</dbReference>
<keyword evidence="2" id="KW-0201">Cytochrome c-type biogenesis</keyword>
<dbReference type="Proteomes" id="UP001589590">
    <property type="component" value="Unassembled WGS sequence"/>
</dbReference>
<evidence type="ECO:0000256" key="2">
    <source>
        <dbReference type="ARBA" id="ARBA00022748"/>
    </source>
</evidence>
<dbReference type="Pfam" id="PF00578">
    <property type="entry name" value="AhpC-TSA"/>
    <property type="match status" value="1"/>
</dbReference>
<comment type="subcellular location">
    <subcellularLocation>
        <location evidence="1">Cell envelope</location>
    </subcellularLocation>
</comment>
<comment type="caution">
    <text evidence="6">The sequence shown here is derived from an EMBL/GenBank/DDBJ whole genome shotgun (WGS) entry which is preliminary data.</text>
</comment>
<gene>
    <name evidence="6" type="ORF">ACFFU1_14805</name>
</gene>
<sequence length="376" mass="43009">MKNILALLFVSLFLSCNQQEPPRYVINGVFEKGIGEQLLLEELSNLRIVKTIDTARVDSHGNFSFNGPAFGEIKEARLSIVGTKYKEDFIIEDTIVNVNIWQDSITKFNKPFKFEFDRSKEDAVYAKLKRNYKDRRTVWGNATNRLIVANKQKELSDDELAKARQELDEAFVEEVIDTLSNYSNSYGTYFYIKNYMLRFDPLPSVEEAFNNLSDNIKASKEATVFKKEVEEIKRSFVGGTPDDFSIPALDGSVTSLYQYRGKVLLIDCWATWCGPCIEAMPHIGEVYEKFHPKGLEVLGISYDKDDTKWREFLKKNEYITWDQASSLKEFRCPSAKVFSVTMIPATILIDKNGVVAGRNLKGEELEAKIKELLALN</sequence>
<feature type="domain" description="Thioredoxin" evidence="5">
    <location>
        <begin position="235"/>
        <end position="376"/>
    </location>
</feature>
<dbReference type="PROSITE" id="PS51257">
    <property type="entry name" value="PROKAR_LIPOPROTEIN"/>
    <property type="match status" value="1"/>
</dbReference>
<dbReference type="InterPro" id="IPR036249">
    <property type="entry name" value="Thioredoxin-like_sf"/>
</dbReference>
<protein>
    <submittedName>
        <fullName evidence="6">TlpA family protein disulfide reductase</fullName>
    </submittedName>
</protein>
<name>A0ABV5H347_9FLAO</name>
<accession>A0ABV5H347</accession>
<dbReference type="PROSITE" id="PS51352">
    <property type="entry name" value="THIOREDOXIN_2"/>
    <property type="match status" value="1"/>
</dbReference>
<evidence type="ECO:0000256" key="4">
    <source>
        <dbReference type="ARBA" id="ARBA00023284"/>
    </source>
</evidence>
<dbReference type="InterPro" id="IPR013766">
    <property type="entry name" value="Thioredoxin_domain"/>
</dbReference>
<evidence type="ECO:0000256" key="1">
    <source>
        <dbReference type="ARBA" id="ARBA00004196"/>
    </source>
</evidence>
<dbReference type="RefSeq" id="WP_290267683.1">
    <property type="nucleotide sequence ID" value="NZ_JAUFQP010000001.1"/>
</dbReference>
<dbReference type="PANTHER" id="PTHR42852">
    <property type="entry name" value="THIOL:DISULFIDE INTERCHANGE PROTEIN DSBE"/>
    <property type="match status" value="1"/>
</dbReference>
<dbReference type="Gene3D" id="3.40.30.10">
    <property type="entry name" value="Glutaredoxin"/>
    <property type="match status" value="1"/>
</dbReference>